<dbReference type="EMBL" id="FXAM01000001">
    <property type="protein sequence ID" value="SMF95069.1"/>
    <property type="molecule type" value="Genomic_DNA"/>
</dbReference>
<organism evidence="1 2">
    <name type="scientific">Methylomagnum ishizawai</name>
    <dbReference type="NCBI Taxonomy" id="1760988"/>
    <lineage>
        <taxon>Bacteria</taxon>
        <taxon>Pseudomonadati</taxon>
        <taxon>Pseudomonadota</taxon>
        <taxon>Gammaproteobacteria</taxon>
        <taxon>Methylococcales</taxon>
        <taxon>Methylococcaceae</taxon>
        <taxon>Methylomagnum</taxon>
    </lineage>
</organism>
<reference evidence="1 2" key="1">
    <citation type="submission" date="2016-12" db="EMBL/GenBank/DDBJ databases">
        <authorList>
            <person name="Song W.-J."/>
            <person name="Kurnit D.M."/>
        </authorList>
    </citation>
    <scope>NUCLEOTIDE SEQUENCE [LARGE SCALE GENOMIC DNA]</scope>
    <source>
        <strain evidence="1 2">175</strain>
    </source>
</reference>
<sequence length="55" mass="6144">MVNYLLMIVASVAGIVVLDEDPSSVSPQEWILFAVMAYSTVGLLRKLQEFIRDNT</sequence>
<gene>
    <name evidence="1" type="ORF">SAMN02949497_2413</name>
</gene>
<dbReference type="Proteomes" id="UP000192923">
    <property type="component" value="Unassembled WGS sequence"/>
</dbReference>
<keyword evidence="2" id="KW-1185">Reference proteome</keyword>
<evidence type="ECO:0000313" key="2">
    <source>
        <dbReference type="Proteomes" id="UP000192923"/>
    </source>
</evidence>
<dbReference type="AlphaFoldDB" id="A0A1Y6CWM2"/>
<name>A0A1Y6CWM2_9GAMM</name>
<proteinExistence type="predicted"/>
<dbReference type="RefSeq" id="WP_176225205.1">
    <property type="nucleotide sequence ID" value="NZ_AP019783.1"/>
</dbReference>
<dbReference type="STRING" id="1760988.SAMN02949497_2413"/>
<accession>A0A1Y6CWM2</accession>
<protein>
    <submittedName>
        <fullName evidence="1">Uncharacterized protein</fullName>
    </submittedName>
</protein>
<evidence type="ECO:0000313" key="1">
    <source>
        <dbReference type="EMBL" id="SMF95069.1"/>
    </source>
</evidence>